<dbReference type="EMBL" id="JAAKFY010000027">
    <property type="protein sequence ID" value="KAF3833121.1"/>
    <property type="molecule type" value="Genomic_DNA"/>
</dbReference>
<reference evidence="2 3" key="1">
    <citation type="submission" date="2020-03" db="EMBL/GenBank/DDBJ databases">
        <title>Dissostichus mawsoni Genome sequencing and assembly.</title>
        <authorList>
            <person name="Park H."/>
        </authorList>
    </citation>
    <scope>NUCLEOTIDE SEQUENCE [LARGE SCALE GENOMIC DNA]</scope>
    <source>
        <strain evidence="2">DM0001</strain>
        <tissue evidence="2">Muscle</tissue>
    </source>
</reference>
<dbReference type="AlphaFoldDB" id="A0A7J5X858"/>
<dbReference type="Proteomes" id="UP000518266">
    <property type="component" value="Unassembled WGS sequence"/>
</dbReference>
<protein>
    <submittedName>
        <fullName evidence="2">Uncharacterized protein</fullName>
    </submittedName>
</protein>
<name>A0A7J5X858_DISMA</name>
<feature type="region of interest" description="Disordered" evidence="1">
    <location>
        <begin position="59"/>
        <end position="87"/>
    </location>
</feature>
<comment type="caution">
    <text evidence="2">The sequence shown here is derived from an EMBL/GenBank/DDBJ whole genome shotgun (WGS) entry which is preliminary data.</text>
</comment>
<feature type="compositionally biased region" description="Low complexity" evidence="1">
    <location>
        <begin position="68"/>
        <end position="79"/>
    </location>
</feature>
<gene>
    <name evidence="2" type="ORF">F7725_026786</name>
</gene>
<proteinExistence type="predicted"/>
<accession>A0A7J5X858</accession>
<sequence length="220" mass="24979">MDITSYLVLHTSYYTASQMKAYKSLEAFNYFVCGWVNDLGTKEALNKCRLVFARGETPEASPATTSQATSLPATAESEAAPPPPSKETVKIQLVSKLQLRIPLQNYGHHHQQLLMETKKAVTDWRKTMFFNVSSTRREKFISYIVMSTKSVAADKKKEAIQFNIRKSHYYSLQTASSGLQDPLKDKQHMNTHSLQLDCCMFDCKLFLNGEFPRLLPLAQL</sequence>
<organism evidence="2 3">
    <name type="scientific">Dissostichus mawsoni</name>
    <name type="common">Antarctic cod</name>
    <dbReference type="NCBI Taxonomy" id="36200"/>
    <lineage>
        <taxon>Eukaryota</taxon>
        <taxon>Metazoa</taxon>
        <taxon>Chordata</taxon>
        <taxon>Craniata</taxon>
        <taxon>Vertebrata</taxon>
        <taxon>Euteleostomi</taxon>
        <taxon>Actinopterygii</taxon>
        <taxon>Neopterygii</taxon>
        <taxon>Teleostei</taxon>
        <taxon>Neoteleostei</taxon>
        <taxon>Acanthomorphata</taxon>
        <taxon>Eupercaria</taxon>
        <taxon>Perciformes</taxon>
        <taxon>Notothenioidei</taxon>
        <taxon>Nototheniidae</taxon>
        <taxon>Dissostichus</taxon>
    </lineage>
</organism>
<evidence type="ECO:0000313" key="2">
    <source>
        <dbReference type="EMBL" id="KAF3833121.1"/>
    </source>
</evidence>
<evidence type="ECO:0000256" key="1">
    <source>
        <dbReference type="SAM" id="MobiDB-lite"/>
    </source>
</evidence>
<dbReference type="OrthoDB" id="6155932at2759"/>
<evidence type="ECO:0000313" key="3">
    <source>
        <dbReference type="Proteomes" id="UP000518266"/>
    </source>
</evidence>
<keyword evidence="3" id="KW-1185">Reference proteome</keyword>